<dbReference type="SUPFAM" id="SSF102405">
    <property type="entry name" value="MCP/YpsA-like"/>
    <property type="match status" value="1"/>
</dbReference>
<dbReference type="InterPro" id="IPR003488">
    <property type="entry name" value="DprA"/>
</dbReference>
<comment type="caution">
    <text evidence="3">The sequence shown here is derived from an EMBL/GenBank/DDBJ whole genome shotgun (WGS) entry which is preliminary data.</text>
</comment>
<dbReference type="AlphaFoldDB" id="A0A7X9DJV0"/>
<gene>
    <name evidence="3" type="primary">dprA</name>
    <name evidence="3" type="ORF">GYA27_01175</name>
</gene>
<evidence type="ECO:0000259" key="2">
    <source>
        <dbReference type="Pfam" id="PF02481"/>
    </source>
</evidence>
<reference evidence="3 4" key="1">
    <citation type="journal article" date="2020" name="Biotechnol. Biofuels">
        <title>New insights from the biogas microbiome by comprehensive genome-resolved metagenomics of nearly 1600 species originating from multiple anaerobic digesters.</title>
        <authorList>
            <person name="Campanaro S."/>
            <person name="Treu L."/>
            <person name="Rodriguez-R L.M."/>
            <person name="Kovalovszki A."/>
            <person name="Ziels R.M."/>
            <person name="Maus I."/>
            <person name="Zhu X."/>
            <person name="Kougias P.G."/>
            <person name="Basile A."/>
            <person name="Luo G."/>
            <person name="Schluter A."/>
            <person name="Konstantinidis K.T."/>
            <person name="Angelidaki I."/>
        </authorList>
    </citation>
    <scope>NUCLEOTIDE SEQUENCE [LARGE SCALE GENOMIC DNA]</scope>
    <source>
        <strain evidence="3">AS27yjCOA_165</strain>
    </source>
</reference>
<dbReference type="PANTHER" id="PTHR43022">
    <property type="entry name" value="PROTEIN SMF"/>
    <property type="match status" value="1"/>
</dbReference>
<evidence type="ECO:0000313" key="3">
    <source>
        <dbReference type="EMBL" id="NMB69800.1"/>
    </source>
</evidence>
<protein>
    <submittedName>
        <fullName evidence="3">DNA-protecting protein DprA</fullName>
    </submittedName>
</protein>
<dbReference type="PANTHER" id="PTHR43022:SF1">
    <property type="entry name" value="PROTEIN SMF"/>
    <property type="match status" value="1"/>
</dbReference>
<comment type="similarity">
    <text evidence="1">Belongs to the DprA/Smf family.</text>
</comment>
<evidence type="ECO:0000313" key="4">
    <source>
        <dbReference type="Proteomes" id="UP000526033"/>
    </source>
</evidence>
<dbReference type="GO" id="GO:0009294">
    <property type="term" value="P:DNA-mediated transformation"/>
    <property type="evidence" value="ECO:0007669"/>
    <property type="project" value="InterPro"/>
</dbReference>
<dbReference type="Proteomes" id="UP000526033">
    <property type="component" value="Unassembled WGS sequence"/>
</dbReference>
<dbReference type="InterPro" id="IPR011991">
    <property type="entry name" value="ArsR-like_HTH"/>
</dbReference>
<feature type="domain" description="Smf/DprA SLOG" evidence="2">
    <location>
        <begin position="5"/>
        <end position="211"/>
    </location>
</feature>
<accession>A0A7X9DJV0</accession>
<dbReference type="NCBIfam" id="TIGR00732">
    <property type="entry name" value="dprA"/>
    <property type="match status" value="1"/>
</dbReference>
<dbReference type="EMBL" id="JAAZNL010000012">
    <property type="protein sequence ID" value="NMB69800.1"/>
    <property type="molecule type" value="Genomic_DNA"/>
</dbReference>
<evidence type="ECO:0000256" key="1">
    <source>
        <dbReference type="ARBA" id="ARBA00006525"/>
    </source>
</evidence>
<name>A0A7X9DJV0_UNCKA</name>
<organism evidence="3 4">
    <name type="scientific">candidate division WWE3 bacterium</name>
    <dbReference type="NCBI Taxonomy" id="2053526"/>
    <lineage>
        <taxon>Bacteria</taxon>
        <taxon>Katanobacteria</taxon>
    </lineage>
</organism>
<dbReference type="InterPro" id="IPR057666">
    <property type="entry name" value="DrpA_SLOG"/>
</dbReference>
<dbReference type="CDD" id="cd00090">
    <property type="entry name" value="HTH_ARSR"/>
    <property type="match status" value="1"/>
</dbReference>
<dbReference type="Pfam" id="PF02481">
    <property type="entry name" value="DNA_processg_A"/>
    <property type="match status" value="1"/>
</dbReference>
<sequence length="285" mass="31533">MQIPKNDPLYPLLLKTIPDPPEALNYLGNIGEKTFANCIGIVGTRNITPYGTNVVSRFVSDLSAYDCTLVSGLTRGVDTSVHEMCLKKSVKTVAILPFGLNYKVSIDTRRLINEITQNEGVVMSEYPDSFEPKKWSFVRRNRLIAGMSKAILIVEAAEGSGSLLTADFAQKYKRFVYVVPGNIFSPYSTGIYKLLFSYAKAVVSGHSLAKDLALPKNIDLYMRKNADFSEDSARILDALRIAPMSVTDLATYLKVPLVTLSKTLMTLLSGDLVFLKEGTYYAKEN</sequence>
<proteinExistence type="inferred from homology"/>
<dbReference type="Gene3D" id="3.40.50.450">
    <property type="match status" value="1"/>
</dbReference>